<dbReference type="EMBL" id="NBTY01000034">
    <property type="protein sequence ID" value="OTP79082.1"/>
    <property type="molecule type" value="Genomic_DNA"/>
</dbReference>
<accession>A0A242N676</accession>
<feature type="compositionally biased region" description="Basic and acidic residues" evidence="1">
    <location>
        <begin position="1"/>
        <end position="15"/>
    </location>
</feature>
<gene>
    <name evidence="2" type="ORF">PAMC26510_06370</name>
</gene>
<comment type="caution">
    <text evidence="2">The sequence shown here is derived from an EMBL/GenBank/DDBJ whole genome shotgun (WGS) entry which is preliminary data.</text>
</comment>
<name>A0A242N676_CABSO</name>
<organism evidence="2 3">
    <name type="scientific">Caballeronia sordidicola</name>
    <name type="common">Burkholderia sordidicola</name>
    <dbReference type="NCBI Taxonomy" id="196367"/>
    <lineage>
        <taxon>Bacteria</taxon>
        <taxon>Pseudomonadati</taxon>
        <taxon>Pseudomonadota</taxon>
        <taxon>Betaproteobacteria</taxon>
        <taxon>Burkholderiales</taxon>
        <taxon>Burkholderiaceae</taxon>
        <taxon>Caballeronia</taxon>
    </lineage>
</organism>
<dbReference type="Proteomes" id="UP000194546">
    <property type="component" value="Unassembled WGS sequence"/>
</dbReference>
<reference evidence="2 3" key="1">
    <citation type="submission" date="2017-03" db="EMBL/GenBank/DDBJ databases">
        <title>Genome analysis of strain PAMC 26510.</title>
        <authorList>
            <person name="Oh H.-M."/>
            <person name="Yang J.-A."/>
        </authorList>
    </citation>
    <scope>NUCLEOTIDE SEQUENCE [LARGE SCALE GENOMIC DNA]</scope>
    <source>
        <strain evidence="2 3">PAMC 26510</strain>
    </source>
</reference>
<evidence type="ECO:0000313" key="3">
    <source>
        <dbReference type="Proteomes" id="UP000194546"/>
    </source>
</evidence>
<evidence type="ECO:0000256" key="1">
    <source>
        <dbReference type="SAM" id="MobiDB-lite"/>
    </source>
</evidence>
<protein>
    <submittedName>
        <fullName evidence="2">Uncharacterized protein</fullName>
    </submittedName>
</protein>
<proteinExistence type="predicted"/>
<feature type="region of interest" description="Disordered" evidence="1">
    <location>
        <begin position="1"/>
        <end position="21"/>
    </location>
</feature>
<evidence type="ECO:0000313" key="2">
    <source>
        <dbReference type="EMBL" id="OTP79082.1"/>
    </source>
</evidence>
<sequence length="43" mass="4820">MQHRKASGERPKKGFETGFSENAANARVRERVMIPNAFARCGN</sequence>
<dbReference type="AlphaFoldDB" id="A0A242N676"/>